<dbReference type="EMBL" id="GBRH01224541">
    <property type="protein sequence ID" value="JAD73354.1"/>
    <property type="molecule type" value="Transcribed_RNA"/>
</dbReference>
<protein>
    <submittedName>
        <fullName evidence="1">Uncharacterized protein</fullName>
    </submittedName>
</protein>
<evidence type="ECO:0000313" key="1">
    <source>
        <dbReference type="EMBL" id="JAD73354.1"/>
    </source>
</evidence>
<accession>A0A0A9CAL4</accession>
<dbReference type="AlphaFoldDB" id="A0A0A9CAL4"/>
<name>A0A0A9CAL4_ARUDO</name>
<reference evidence="1" key="1">
    <citation type="submission" date="2014-09" db="EMBL/GenBank/DDBJ databases">
        <authorList>
            <person name="Magalhaes I.L.F."/>
            <person name="Oliveira U."/>
            <person name="Santos F.R."/>
            <person name="Vidigal T.H.D.A."/>
            <person name="Brescovit A.D."/>
            <person name="Santos A.J."/>
        </authorList>
    </citation>
    <scope>NUCLEOTIDE SEQUENCE</scope>
    <source>
        <tissue evidence="1">Shoot tissue taken approximately 20 cm above the soil surface</tissue>
    </source>
</reference>
<reference evidence="1" key="2">
    <citation type="journal article" date="2015" name="Data Brief">
        <title>Shoot transcriptome of the giant reed, Arundo donax.</title>
        <authorList>
            <person name="Barrero R.A."/>
            <person name="Guerrero F.D."/>
            <person name="Moolhuijzen P."/>
            <person name="Goolsby J.A."/>
            <person name="Tidwell J."/>
            <person name="Bellgard S.E."/>
            <person name="Bellgard M.I."/>
        </authorList>
    </citation>
    <scope>NUCLEOTIDE SEQUENCE</scope>
    <source>
        <tissue evidence="1">Shoot tissue taken approximately 20 cm above the soil surface</tissue>
    </source>
</reference>
<proteinExistence type="predicted"/>
<sequence length="18" mass="2066">MHSLVRNVDVILIMQSPL</sequence>
<organism evidence="1">
    <name type="scientific">Arundo donax</name>
    <name type="common">Giant reed</name>
    <name type="synonym">Donax arundinaceus</name>
    <dbReference type="NCBI Taxonomy" id="35708"/>
    <lineage>
        <taxon>Eukaryota</taxon>
        <taxon>Viridiplantae</taxon>
        <taxon>Streptophyta</taxon>
        <taxon>Embryophyta</taxon>
        <taxon>Tracheophyta</taxon>
        <taxon>Spermatophyta</taxon>
        <taxon>Magnoliopsida</taxon>
        <taxon>Liliopsida</taxon>
        <taxon>Poales</taxon>
        <taxon>Poaceae</taxon>
        <taxon>PACMAD clade</taxon>
        <taxon>Arundinoideae</taxon>
        <taxon>Arundineae</taxon>
        <taxon>Arundo</taxon>
    </lineage>
</organism>